<protein>
    <submittedName>
        <fullName evidence="4">Uncharacterized protein</fullName>
    </submittedName>
</protein>
<feature type="region of interest" description="Disordered" evidence="1">
    <location>
        <begin position="143"/>
        <end position="221"/>
    </location>
</feature>
<dbReference type="AlphaFoldDB" id="A0A810C8M9"/>
<evidence type="ECO:0000313" key="3">
    <source>
        <dbReference type="EMBL" id="BCE59551.1"/>
    </source>
</evidence>
<gene>
    <name evidence="3" type="ORF">XF5B_70630</name>
    <name evidence="4" type="ORF">XF9B_69990</name>
</gene>
<dbReference type="EMBL" id="AP023095">
    <property type="protein sequence ID" value="BCE59551.1"/>
    <property type="molecule type" value="Genomic_DNA"/>
</dbReference>
<feature type="transmembrane region" description="Helical" evidence="2">
    <location>
        <begin position="15"/>
        <end position="34"/>
    </location>
</feature>
<feature type="compositionally biased region" description="Low complexity" evidence="1">
    <location>
        <begin position="159"/>
        <end position="195"/>
    </location>
</feature>
<evidence type="ECO:0000256" key="1">
    <source>
        <dbReference type="SAM" id="MobiDB-lite"/>
    </source>
</evidence>
<feature type="compositionally biased region" description="Low complexity" evidence="1">
    <location>
        <begin position="287"/>
        <end position="304"/>
    </location>
</feature>
<keyword evidence="2" id="KW-1133">Transmembrane helix</keyword>
<feature type="transmembrane region" description="Helical" evidence="2">
    <location>
        <begin position="54"/>
        <end position="78"/>
    </location>
</feature>
<sequence>MRYVRISLIRRRFELRFRVANAATSTVTAFRWLIGPGHLAAGAEIRNPSMLPGFRFLLAAILLSTSILVFGLGAAALLRASHEQYVSNPSWRNGPQEQMFAQASEPAQPVLAALRAEPEPAEPTAPSLRDQVPTIALPVSEPEQVAAVTSEADAEPQVATPSAEAPAAEPAKTETTTEATAPAPTDTLTPADTTASIPEAPPVPTAGAPAPADPSLALESSALDAASARMAALNDPATTAWKDPPAKAKADSSAPDSKATKPRAKAKKRHRVVRRPPPQQLQQSLDPFGQPQQTFATTTTRARQ</sequence>
<evidence type="ECO:0000256" key="2">
    <source>
        <dbReference type="SAM" id="Phobius"/>
    </source>
</evidence>
<evidence type="ECO:0000313" key="4">
    <source>
        <dbReference type="EMBL" id="BCE85578.1"/>
    </source>
</evidence>
<feature type="region of interest" description="Disordered" evidence="1">
    <location>
        <begin position="234"/>
        <end position="304"/>
    </location>
</feature>
<reference evidence="3" key="1">
    <citation type="submission" date="2020-05" db="EMBL/GenBank/DDBJ databases">
        <title>Complete genome sequence of Bradyrhizobium diazoefficiens XF5 isolated from soybean nodule.</title>
        <authorList>
            <person name="Noda R."/>
            <person name="Kakizaki K."/>
            <person name="Minamisawa K."/>
        </authorList>
    </citation>
    <scope>NUCLEOTIDE SEQUENCE</scope>
    <source>
        <strain evidence="3">XF5</strain>
    </source>
</reference>
<reference evidence="4" key="2">
    <citation type="submission" date="2020-05" db="EMBL/GenBank/DDBJ databases">
        <title>Complete genome sequence of Bradyrhizobium diazoefficiens XF9 isolated from soybean nodule.</title>
        <authorList>
            <person name="Noda R."/>
            <person name="Kakizaki K."/>
            <person name="Minamisawa K."/>
        </authorList>
    </citation>
    <scope>NUCLEOTIDE SEQUENCE</scope>
    <source>
        <strain evidence="4">XF9</strain>
    </source>
</reference>
<dbReference type="EMBL" id="AP023098">
    <property type="protein sequence ID" value="BCE85578.1"/>
    <property type="molecule type" value="Genomic_DNA"/>
</dbReference>
<keyword evidence="2" id="KW-0472">Membrane</keyword>
<keyword evidence="2" id="KW-0812">Transmembrane</keyword>
<name>A0A810C8M9_9BRAD</name>
<proteinExistence type="predicted"/>
<organism evidence="4">
    <name type="scientific">Bradyrhizobium diazoefficiens</name>
    <dbReference type="NCBI Taxonomy" id="1355477"/>
    <lineage>
        <taxon>Bacteria</taxon>
        <taxon>Pseudomonadati</taxon>
        <taxon>Pseudomonadota</taxon>
        <taxon>Alphaproteobacteria</taxon>
        <taxon>Hyphomicrobiales</taxon>
        <taxon>Nitrobacteraceae</taxon>
        <taxon>Bradyrhizobium</taxon>
    </lineage>
</organism>
<feature type="compositionally biased region" description="Basic residues" evidence="1">
    <location>
        <begin position="260"/>
        <end position="274"/>
    </location>
</feature>
<feature type="compositionally biased region" description="Low complexity" evidence="1">
    <location>
        <begin position="205"/>
        <end position="221"/>
    </location>
</feature>
<accession>A0A810C8M9</accession>
<feature type="compositionally biased region" description="Low complexity" evidence="1">
    <location>
        <begin position="234"/>
        <end position="243"/>
    </location>
</feature>